<protein>
    <submittedName>
        <fullName evidence="2">VOC family protein</fullName>
    </submittedName>
</protein>
<reference evidence="3" key="1">
    <citation type="journal article" date="2019" name="Int. J. Syst. Evol. Microbiol.">
        <title>The Global Catalogue of Microorganisms (GCM) 10K type strain sequencing project: providing services to taxonomists for standard genome sequencing and annotation.</title>
        <authorList>
            <consortium name="The Broad Institute Genomics Platform"/>
            <consortium name="The Broad Institute Genome Sequencing Center for Infectious Disease"/>
            <person name="Wu L."/>
            <person name="Ma J."/>
        </authorList>
    </citation>
    <scope>NUCLEOTIDE SEQUENCE [LARGE SCALE GENOMIC DNA]</scope>
    <source>
        <strain evidence="3">CCUG 61696</strain>
    </source>
</reference>
<sequence>MAGDGEQDGRPQVRGVLETALYVADLVAAARFYDRLFGFPKLFADARLIAYDVGGRSVLLLFAEGAAADEQTLPGGVIPGHDGRGGAHMAFAVAAEDLPRWTEALAAGHTPVEGRVDWPRGGVSLYFRDPDGNLLELATPGLWATY</sequence>
<dbReference type="Pfam" id="PF00903">
    <property type="entry name" value="Glyoxalase"/>
    <property type="match status" value="1"/>
</dbReference>
<comment type="caution">
    <text evidence="2">The sequence shown here is derived from an EMBL/GenBank/DDBJ whole genome shotgun (WGS) entry which is preliminary data.</text>
</comment>
<name>A0ABW3Z512_9HYPH</name>
<dbReference type="Gene3D" id="3.10.180.10">
    <property type="entry name" value="2,3-Dihydroxybiphenyl 1,2-Dioxygenase, domain 1"/>
    <property type="match status" value="1"/>
</dbReference>
<keyword evidence="3" id="KW-1185">Reference proteome</keyword>
<proteinExistence type="predicted"/>
<gene>
    <name evidence="2" type="ORF">ACFQ4O_04995</name>
</gene>
<dbReference type="PANTHER" id="PTHR21366">
    <property type="entry name" value="GLYOXALASE FAMILY PROTEIN"/>
    <property type="match status" value="1"/>
</dbReference>
<evidence type="ECO:0000313" key="2">
    <source>
        <dbReference type="EMBL" id="MFD1331350.1"/>
    </source>
</evidence>
<dbReference type="RefSeq" id="WP_378774553.1">
    <property type="nucleotide sequence ID" value="NZ_JBHTMX010000022.1"/>
</dbReference>
<dbReference type="InterPro" id="IPR029068">
    <property type="entry name" value="Glyas_Bleomycin-R_OHBP_Dase"/>
</dbReference>
<dbReference type="InterPro" id="IPR050383">
    <property type="entry name" value="GlyoxalaseI/FosfomycinResist"/>
</dbReference>
<dbReference type="InterPro" id="IPR004360">
    <property type="entry name" value="Glyas_Fos-R_dOase_dom"/>
</dbReference>
<dbReference type="PROSITE" id="PS51819">
    <property type="entry name" value="VOC"/>
    <property type="match status" value="1"/>
</dbReference>
<dbReference type="PANTHER" id="PTHR21366:SF22">
    <property type="entry name" value="VOC DOMAIN-CONTAINING PROTEIN"/>
    <property type="match status" value="1"/>
</dbReference>
<evidence type="ECO:0000313" key="3">
    <source>
        <dbReference type="Proteomes" id="UP001597171"/>
    </source>
</evidence>
<organism evidence="2 3">
    <name type="scientific">Methylopila musalis</name>
    <dbReference type="NCBI Taxonomy" id="1134781"/>
    <lineage>
        <taxon>Bacteria</taxon>
        <taxon>Pseudomonadati</taxon>
        <taxon>Pseudomonadota</taxon>
        <taxon>Alphaproteobacteria</taxon>
        <taxon>Hyphomicrobiales</taxon>
        <taxon>Methylopilaceae</taxon>
        <taxon>Methylopila</taxon>
    </lineage>
</organism>
<dbReference type="Proteomes" id="UP001597171">
    <property type="component" value="Unassembled WGS sequence"/>
</dbReference>
<accession>A0ABW3Z512</accession>
<feature type="domain" description="VOC" evidence="1">
    <location>
        <begin position="15"/>
        <end position="140"/>
    </location>
</feature>
<dbReference type="SUPFAM" id="SSF54593">
    <property type="entry name" value="Glyoxalase/Bleomycin resistance protein/Dihydroxybiphenyl dioxygenase"/>
    <property type="match status" value="1"/>
</dbReference>
<dbReference type="EMBL" id="JBHTMX010000022">
    <property type="protein sequence ID" value="MFD1331350.1"/>
    <property type="molecule type" value="Genomic_DNA"/>
</dbReference>
<dbReference type="InterPro" id="IPR037523">
    <property type="entry name" value="VOC_core"/>
</dbReference>
<evidence type="ECO:0000259" key="1">
    <source>
        <dbReference type="PROSITE" id="PS51819"/>
    </source>
</evidence>